<comment type="caution">
    <text evidence="2">The sequence shown here is derived from an EMBL/GenBank/DDBJ whole genome shotgun (WGS) entry which is preliminary data.</text>
</comment>
<dbReference type="Gene3D" id="3.90.550.10">
    <property type="entry name" value="Spore Coat Polysaccharide Biosynthesis Protein SpsA, Chain A"/>
    <property type="match status" value="2"/>
</dbReference>
<dbReference type="AlphaFoldDB" id="A0A923KVA8"/>
<feature type="domain" description="Glycosyltransferase 2-like" evidence="1">
    <location>
        <begin position="347"/>
        <end position="476"/>
    </location>
</feature>
<proteinExistence type="predicted"/>
<name>A0A923KVA8_9FIRM</name>
<dbReference type="SUPFAM" id="SSF53448">
    <property type="entry name" value="Nucleotide-diphospho-sugar transferases"/>
    <property type="match status" value="2"/>
</dbReference>
<protein>
    <submittedName>
        <fullName evidence="2">Glycosyltransferase family 2 protein</fullName>
    </submittedName>
</protein>
<dbReference type="GO" id="GO:0016757">
    <property type="term" value="F:glycosyltransferase activity"/>
    <property type="evidence" value="ECO:0007669"/>
    <property type="project" value="UniProtKB-KW"/>
</dbReference>
<dbReference type="InterPro" id="IPR029044">
    <property type="entry name" value="Nucleotide-diphossugar_trans"/>
</dbReference>
<evidence type="ECO:0000259" key="1">
    <source>
        <dbReference type="Pfam" id="PF00535"/>
    </source>
</evidence>
<feature type="domain" description="Glycosyltransferase 2-like" evidence="1">
    <location>
        <begin position="90"/>
        <end position="201"/>
    </location>
</feature>
<dbReference type="PANTHER" id="PTHR43179">
    <property type="entry name" value="RHAMNOSYLTRANSFERASE WBBL"/>
    <property type="match status" value="1"/>
</dbReference>
<dbReference type="PANTHER" id="PTHR43179:SF7">
    <property type="entry name" value="RHAMNOSYLTRANSFERASE WBBL"/>
    <property type="match status" value="1"/>
</dbReference>
<dbReference type="CDD" id="cd04184">
    <property type="entry name" value="GT2_RfbC_Mx_like"/>
    <property type="match status" value="1"/>
</dbReference>
<dbReference type="EMBL" id="JACONZ010000001">
    <property type="protein sequence ID" value="MBC5580596.1"/>
    <property type="molecule type" value="Genomic_DNA"/>
</dbReference>
<dbReference type="Proteomes" id="UP000659630">
    <property type="component" value="Unassembled WGS sequence"/>
</dbReference>
<reference evidence="2" key="1">
    <citation type="submission" date="2020-08" db="EMBL/GenBank/DDBJ databases">
        <title>Genome public.</title>
        <authorList>
            <person name="Liu C."/>
            <person name="Sun Q."/>
        </authorList>
    </citation>
    <scope>NUCLEOTIDE SEQUENCE</scope>
    <source>
        <strain evidence="2">BX8</strain>
    </source>
</reference>
<dbReference type="Pfam" id="PF00535">
    <property type="entry name" value="Glycos_transf_2"/>
    <property type="match status" value="2"/>
</dbReference>
<organism evidence="2 3">
    <name type="scientific">Anaerofilum hominis</name>
    <dbReference type="NCBI Taxonomy" id="2763016"/>
    <lineage>
        <taxon>Bacteria</taxon>
        <taxon>Bacillati</taxon>
        <taxon>Bacillota</taxon>
        <taxon>Clostridia</taxon>
        <taxon>Eubacteriales</taxon>
        <taxon>Oscillospiraceae</taxon>
        <taxon>Anaerofilum</taxon>
    </lineage>
</organism>
<gene>
    <name evidence="2" type="ORF">H8S23_03670</name>
</gene>
<evidence type="ECO:0000313" key="2">
    <source>
        <dbReference type="EMBL" id="MBC5580596.1"/>
    </source>
</evidence>
<sequence length="618" mass="69255">MPEKKTAADERDSVGKAIRRNLSPKKALELAARGARCFATRGAEATGREISFRVGLMLGRDDWRHRADIPLRRELRAQRAAKLPRMPLISVVAPLYNTPPLYLRQMVNSVLRQSYQNLELVLVDASDRDHPEVGEFCRSLRDARVNYVRLAKNEGIAGNTNLGLSEANGEYLALLDHDDVLQLNALYEMARAIGETGADFLYSDEIVLGPDLKTLREYHFKPDFSPDSLRGCNYITHFSVFSRQLLQAAGGGEDRRYDGAQDFDLILRLTERAQRICHIPKVLYVWRSHAHSTASDISAKPYAIEAGAAAIQAQLDRLGLAGEVEPQEGGPGSYRVRYALAAHPLVSVLIPNKDHVEDLRRCLDSLAAKAGYDEMEILVLENNSTEAATFEFYKNELPKYGRCRLVTYTGPFNFAAVNNLGAREAKGEQLLLLNNDIELLSDGFIPELLMFSQREDVGAVGAKLYYPDDKIQHAGVFIGLGGSAGHSHKGLPRDNRGDLYRLSTAQNMSAVTGACLMVKASLYRELGGLDEKNFAVSYNDVDFCLRLRERGYLNIFTPYAEAYHYESKSRGLDTQGPNARRYAGERQRFCEKYAALLRDGDPYYNPHFTLLYENYGYK</sequence>
<evidence type="ECO:0000313" key="3">
    <source>
        <dbReference type="Proteomes" id="UP000659630"/>
    </source>
</evidence>
<accession>A0A923KVA8</accession>
<keyword evidence="3" id="KW-1185">Reference proteome</keyword>
<dbReference type="InterPro" id="IPR001173">
    <property type="entry name" value="Glyco_trans_2-like"/>
</dbReference>
<dbReference type="CDD" id="cd04186">
    <property type="entry name" value="GT_2_like_c"/>
    <property type="match status" value="1"/>
</dbReference>